<feature type="transmembrane region" description="Helical" evidence="1">
    <location>
        <begin position="32"/>
        <end position="51"/>
    </location>
</feature>
<dbReference type="Proteomes" id="UP000321571">
    <property type="component" value="Unassembled WGS sequence"/>
</dbReference>
<evidence type="ECO:0000313" key="3">
    <source>
        <dbReference type="Proteomes" id="UP000321571"/>
    </source>
</evidence>
<dbReference type="RefSeq" id="WP_147685760.1">
    <property type="nucleotide sequence ID" value="NZ_VDUX01000003.1"/>
</dbReference>
<organism evidence="2 3">
    <name type="scientific">Aeromicrobium terrae</name>
    <dbReference type="NCBI Taxonomy" id="2498846"/>
    <lineage>
        <taxon>Bacteria</taxon>
        <taxon>Bacillati</taxon>
        <taxon>Actinomycetota</taxon>
        <taxon>Actinomycetes</taxon>
        <taxon>Propionibacteriales</taxon>
        <taxon>Nocardioidaceae</taxon>
        <taxon>Aeromicrobium</taxon>
    </lineage>
</organism>
<evidence type="ECO:0000256" key="1">
    <source>
        <dbReference type="SAM" id="Phobius"/>
    </source>
</evidence>
<keyword evidence="1" id="KW-1133">Transmembrane helix</keyword>
<keyword evidence="3" id="KW-1185">Reference proteome</keyword>
<feature type="transmembrane region" description="Helical" evidence="1">
    <location>
        <begin position="58"/>
        <end position="80"/>
    </location>
</feature>
<comment type="caution">
    <text evidence="2">The sequence shown here is derived from an EMBL/GenBank/DDBJ whole genome shotgun (WGS) entry which is preliminary data.</text>
</comment>
<protein>
    <submittedName>
        <fullName evidence="2">Uncharacterized protein</fullName>
    </submittedName>
</protein>
<reference evidence="2 3" key="1">
    <citation type="submission" date="2019-06" db="EMBL/GenBank/DDBJ databases">
        <title>Aeromicrobium sp. nov., isolated from a maize field.</title>
        <authorList>
            <person name="Lin S.-Y."/>
            <person name="Tsai C.-F."/>
            <person name="Young C.-C."/>
        </authorList>
    </citation>
    <scope>NUCLEOTIDE SEQUENCE [LARGE SCALE GENOMIC DNA]</scope>
    <source>
        <strain evidence="2 3">CC-CFT486</strain>
    </source>
</reference>
<accession>A0A5C8NHU9</accession>
<dbReference type="AlphaFoldDB" id="A0A5C8NHU9"/>
<keyword evidence="1" id="KW-0812">Transmembrane</keyword>
<name>A0A5C8NHU9_9ACTN</name>
<proteinExistence type="predicted"/>
<gene>
    <name evidence="2" type="ORF">FHP06_08540</name>
</gene>
<sequence>MIRVGMLVAGAYVGVLGSFVHRHEWRAGGVAWPWGLVLSVAVTALVAVAAARLHRVGAAWFALGWGLVLMVPMMLSNGSYLVADDWLGWTYSLAGTGAIVGVLFLLPRLSR</sequence>
<keyword evidence="1" id="KW-0472">Membrane</keyword>
<dbReference type="OrthoDB" id="3748483at2"/>
<dbReference type="EMBL" id="VDUX01000003">
    <property type="protein sequence ID" value="TXL61464.1"/>
    <property type="molecule type" value="Genomic_DNA"/>
</dbReference>
<evidence type="ECO:0000313" key="2">
    <source>
        <dbReference type="EMBL" id="TXL61464.1"/>
    </source>
</evidence>
<feature type="transmembrane region" description="Helical" evidence="1">
    <location>
        <begin position="86"/>
        <end position="106"/>
    </location>
</feature>